<dbReference type="OrthoDB" id="421393at2759"/>
<dbReference type="Gene3D" id="1.20.930.80">
    <property type="match status" value="1"/>
</dbReference>
<comment type="cofactor">
    <cofactor evidence="1">
        <name>[4Fe-4S] cluster</name>
        <dbReference type="ChEBI" id="CHEBI:49883"/>
    </cofactor>
</comment>
<dbReference type="EMBL" id="GL883021">
    <property type="protein sequence ID" value="EGG16732.1"/>
    <property type="molecule type" value="Genomic_DNA"/>
</dbReference>
<dbReference type="GO" id="GO:0006270">
    <property type="term" value="P:DNA replication initiation"/>
    <property type="evidence" value="ECO:0007669"/>
    <property type="project" value="TreeGrafter"/>
</dbReference>
<dbReference type="PANTHER" id="PTHR10537:SF3">
    <property type="entry name" value="DNA PRIMASE LARGE SUBUNIT"/>
    <property type="match status" value="1"/>
</dbReference>
<dbReference type="Pfam" id="PF04104">
    <property type="entry name" value="DNA_primase_lrg"/>
    <property type="match status" value="1"/>
</dbReference>
<dbReference type="STRING" id="1054147.F4Q2V6"/>
<feature type="domain" description="DNA primase large subunit C-terminal" evidence="10">
    <location>
        <begin position="291"/>
        <end position="458"/>
    </location>
</feature>
<keyword evidence="12" id="KW-1185">Reference proteome</keyword>
<dbReference type="GO" id="GO:0005658">
    <property type="term" value="C:alpha DNA polymerase:primase complex"/>
    <property type="evidence" value="ECO:0007669"/>
    <property type="project" value="UniProtKB-ARBA"/>
</dbReference>
<dbReference type="CDD" id="cd07322">
    <property type="entry name" value="PriL_PriS_Eukaryotic"/>
    <property type="match status" value="1"/>
</dbReference>
<keyword evidence="6" id="KW-0479">Metal-binding</keyword>
<proteinExistence type="inferred from homology"/>
<dbReference type="OMA" id="RINYKPW"/>
<dbReference type="GeneID" id="14868652"/>
<sequence length="491" mass="57175">MQVIKKPKLQQPVQLQDRDYRYKLSLYCSPPSLDHINASQIEHMCLILKTISDAKTNISGNNKLEFDEAMRSGLVEFINQSEELYQYKDECSHFLLRLAMCTSDDRDWFIQQEINLLKYRLEQATAAETQSFLQQYSEFGWNPVSTEEFDQYKDSLNYIYNEKKQRQEKTKTAGNINIKSKANLNIKPFGNDTFIKIAFQEVPYLVMRKKVVVQKGVAYILRSDIADVVAETYRSYLQFTLDAVREEKERLKMQFPDIYDFFATLPKCNNPLGNATTKVQGRVGPLEIAPLSKTSFPLCMRVMHDTLVQTGKLKHEGRLQFSTFLKGIGFVYEDAIVYWKQMFSKKVSGADFDKDYSYTFRHTYGLEGKATSYSPYACLKIQQKIPNAIEQVHGCPYMWESDKLQQKLQSLNIDQFVIEDMLVTSKISMNVACGKHFAFLHPKNRTNFTVVNHPNQFYEQSRSHYRYLESLDKVDNNNNNNNNNNDSQQQQ</sequence>
<evidence type="ECO:0000313" key="12">
    <source>
        <dbReference type="Proteomes" id="UP000007797"/>
    </source>
</evidence>
<dbReference type="InterPro" id="IPR007238">
    <property type="entry name" value="DNA_primase_lsu_euk/arc"/>
</dbReference>
<dbReference type="RefSeq" id="XP_004355206.1">
    <property type="nucleotide sequence ID" value="XM_004355154.1"/>
</dbReference>
<reference evidence="12" key="1">
    <citation type="journal article" date="2011" name="Genome Res.">
        <title>Phylogeny-wide analysis of social amoeba genomes highlights ancient origins for complex intercellular communication.</title>
        <authorList>
            <person name="Heidel A.J."/>
            <person name="Lawal H.M."/>
            <person name="Felder M."/>
            <person name="Schilde C."/>
            <person name="Helps N.R."/>
            <person name="Tunggal B."/>
            <person name="Rivero F."/>
            <person name="John U."/>
            <person name="Schleicher M."/>
            <person name="Eichinger L."/>
            <person name="Platzer M."/>
            <person name="Noegel A.A."/>
            <person name="Schaap P."/>
            <person name="Gloeckner G."/>
        </authorList>
    </citation>
    <scope>NUCLEOTIDE SEQUENCE [LARGE SCALE GENOMIC DNA]</scope>
    <source>
        <strain evidence="12">SH3</strain>
    </source>
</reference>
<name>F4Q2V6_CACFS</name>
<accession>F4Q2V6</accession>
<keyword evidence="5" id="KW-0235">DNA replication</keyword>
<evidence type="ECO:0000256" key="4">
    <source>
        <dbReference type="ARBA" id="ARBA00022515"/>
    </source>
</evidence>
<keyword evidence="4" id="KW-0639">Primosome</keyword>
<dbReference type="Pfam" id="PF26466">
    <property type="entry name" value="DNA_primase_lrg_N"/>
    <property type="match status" value="1"/>
</dbReference>
<organism evidence="11 12">
    <name type="scientific">Cavenderia fasciculata</name>
    <name type="common">Slime mold</name>
    <name type="synonym">Dictyostelium fasciculatum</name>
    <dbReference type="NCBI Taxonomy" id="261658"/>
    <lineage>
        <taxon>Eukaryota</taxon>
        <taxon>Amoebozoa</taxon>
        <taxon>Evosea</taxon>
        <taxon>Eumycetozoa</taxon>
        <taxon>Dictyostelia</taxon>
        <taxon>Acytosteliales</taxon>
        <taxon>Cavenderiaceae</taxon>
        <taxon>Cavenderia</taxon>
    </lineage>
</organism>
<keyword evidence="8" id="KW-0411">Iron-sulfur</keyword>
<keyword evidence="9" id="KW-0238">DNA-binding</keyword>
<dbReference type="InterPro" id="IPR058560">
    <property type="entry name" value="DNA_primase_C"/>
</dbReference>
<protein>
    <submittedName>
        <fullName evidence="11">DNA polymerase alpha primase subunit</fullName>
    </submittedName>
</protein>
<evidence type="ECO:0000256" key="6">
    <source>
        <dbReference type="ARBA" id="ARBA00022723"/>
    </source>
</evidence>
<dbReference type="GO" id="GO:0006269">
    <property type="term" value="P:DNA replication, synthesis of primer"/>
    <property type="evidence" value="ECO:0007669"/>
    <property type="project" value="UniProtKB-KW"/>
</dbReference>
<dbReference type="AlphaFoldDB" id="F4Q2V6"/>
<evidence type="ECO:0000256" key="1">
    <source>
        <dbReference type="ARBA" id="ARBA00001966"/>
    </source>
</evidence>
<evidence type="ECO:0000256" key="8">
    <source>
        <dbReference type="ARBA" id="ARBA00023014"/>
    </source>
</evidence>
<evidence type="ECO:0000256" key="9">
    <source>
        <dbReference type="ARBA" id="ARBA00023125"/>
    </source>
</evidence>
<dbReference type="KEGG" id="dfa:DFA_07710"/>
<dbReference type="GO" id="GO:0046872">
    <property type="term" value="F:metal ion binding"/>
    <property type="evidence" value="ECO:0007669"/>
    <property type="project" value="UniProtKB-KW"/>
</dbReference>
<dbReference type="Proteomes" id="UP000007797">
    <property type="component" value="Unassembled WGS sequence"/>
</dbReference>
<evidence type="ECO:0000256" key="5">
    <source>
        <dbReference type="ARBA" id="ARBA00022705"/>
    </source>
</evidence>
<dbReference type="GO" id="GO:0003677">
    <property type="term" value="F:DNA binding"/>
    <property type="evidence" value="ECO:0007669"/>
    <property type="project" value="UniProtKB-KW"/>
</dbReference>
<keyword evidence="3" id="KW-0004">4Fe-4S</keyword>
<evidence type="ECO:0000256" key="2">
    <source>
        <dbReference type="ARBA" id="ARBA00010564"/>
    </source>
</evidence>
<evidence type="ECO:0000256" key="3">
    <source>
        <dbReference type="ARBA" id="ARBA00022485"/>
    </source>
</evidence>
<evidence type="ECO:0000313" key="11">
    <source>
        <dbReference type="EMBL" id="EGG16732.1"/>
    </source>
</evidence>
<keyword evidence="7" id="KW-0408">Iron</keyword>
<dbReference type="InterPro" id="IPR016558">
    <property type="entry name" value="DNA_primase_lsu_euk"/>
</dbReference>
<evidence type="ECO:0000259" key="10">
    <source>
        <dbReference type="Pfam" id="PF04104"/>
    </source>
</evidence>
<evidence type="ECO:0000256" key="7">
    <source>
        <dbReference type="ARBA" id="ARBA00023004"/>
    </source>
</evidence>
<dbReference type="GO" id="GO:0051539">
    <property type="term" value="F:4 iron, 4 sulfur cluster binding"/>
    <property type="evidence" value="ECO:0007669"/>
    <property type="project" value="UniProtKB-KW"/>
</dbReference>
<dbReference type="PANTHER" id="PTHR10537">
    <property type="entry name" value="DNA PRIMASE LARGE SUBUNIT"/>
    <property type="match status" value="1"/>
</dbReference>
<comment type="similarity">
    <text evidence="2">Belongs to the eukaryotic-type primase large subunit family.</text>
</comment>
<gene>
    <name evidence="11" type="primary">polA3</name>
    <name evidence="11" type="ORF">DFA_07710</name>
</gene>